<proteinExistence type="predicted"/>
<evidence type="ECO:0000313" key="2">
    <source>
        <dbReference type="Proteomes" id="UP000271087"/>
    </source>
</evidence>
<accession>A0A3P7NC81</accession>
<name>A0A3P7NC81_ONCOC</name>
<dbReference type="AlphaFoldDB" id="A0A3P7NC81"/>
<organism evidence="1 2">
    <name type="scientific">Onchocerca ochengi</name>
    <name type="common">Filarial nematode worm</name>
    <dbReference type="NCBI Taxonomy" id="42157"/>
    <lineage>
        <taxon>Eukaryota</taxon>
        <taxon>Metazoa</taxon>
        <taxon>Ecdysozoa</taxon>
        <taxon>Nematoda</taxon>
        <taxon>Chromadorea</taxon>
        <taxon>Rhabditida</taxon>
        <taxon>Spirurina</taxon>
        <taxon>Spiruromorpha</taxon>
        <taxon>Filarioidea</taxon>
        <taxon>Onchocercidae</taxon>
        <taxon>Onchocerca</taxon>
    </lineage>
</organism>
<reference evidence="1 2" key="1">
    <citation type="submission" date="2018-08" db="EMBL/GenBank/DDBJ databases">
        <authorList>
            <person name="Laetsch R D."/>
            <person name="Stevens L."/>
            <person name="Kumar S."/>
            <person name="Blaxter L. M."/>
        </authorList>
    </citation>
    <scope>NUCLEOTIDE SEQUENCE [LARGE SCALE GENOMIC DNA]</scope>
</reference>
<evidence type="ECO:0000313" key="1">
    <source>
        <dbReference type="EMBL" id="VDN03376.1"/>
    </source>
</evidence>
<gene>
    <name evidence="1" type="ORF">NOO_LOCUS13591</name>
</gene>
<feature type="non-terminal residue" evidence="1">
    <location>
        <position position="1"/>
    </location>
</feature>
<sequence length="63" mass="7184">GPCAIDYTMMDYQYDPYEEPLAGELVERHRSIHSCSVTPPTPKRPPLTVQLISSIILGKYLEY</sequence>
<protein>
    <submittedName>
        <fullName evidence="1">Uncharacterized protein</fullName>
    </submittedName>
</protein>
<keyword evidence="2" id="KW-1185">Reference proteome</keyword>
<dbReference type="Proteomes" id="UP000271087">
    <property type="component" value="Unassembled WGS sequence"/>
</dbReference>
<dbReference type="EMBL" id="UYRW01016584">
    <property type="protein sequence ID" value="VDN03376.1"/>
    <property type="molecule type" value="Genomic_DNA"/>
</dbReference>